<dbReference type="InterPro" id="IPR002008">
    <property type="entry name" value="DNA_pol_X_beta-like"/>
</dbReference>
<evidence type="ECO:0000313" key="25">
    <source>
        <dbReference type="Proteomes" id="UP001556367"/>
    </source>
</evidence>
<accession>A0ABR3JYU8</accession>
<evidence type="ECO:0000256" key="1">
    <source>
        <dbReference type="ARBA" id="ARBA00001946"/>
    </source>
</evidence>
<comment type="function">
    <text evidence="18">Repair polymerase that plays a key role in base-excision repair. During this process, the damaged base is excised by specific DNA glycosylases, the DNA backbone is nicked at the abasic site by an apurinic/apyrimidic (AP) endonuclease, and POLB removes 5'-deoxyribose-phosphate from the preincised AP site acting as a 5'-deoxyribose-phosphate lyase (5'-dRP lyase); through its DNA polymerase activity, it adds one nucleotide to the 3' end of the arising single-nucleotide gap. Conducts 'gap-filling' DNA synthesis in a stepwise distributive fashion rather than in a processive fashion as for other DNA polymerases. It is also able to cleave sugar-phosphate bonds 3' to an intact AP site, acting as an AP lyase.</text>
</comment>
<gene>
    <name evidence="24" type="ORF">HGRIS_005809</name>
</gene>
<comment type="cofactor">
    <cofactor evidence="1">
        <name>Mg(2+)</name>
        <dbReference type="ChEBI" id="CHEBI:18420"/>
    </cofactor>
</comment>
<comment type="catalytic activity">
    <reaction evidence="19 20">
        <text>DNA(n) + a 2'-deoxyribonucleoside 5'-triphosphate = DNA(n+1) + diphosphate</text>
        <dbReference type="Rhea" id="RHEA:22508"/>
        <dbReference type="Rhea" id="RHEA-COMP:17339"/>
        <dbReference type="Rhea" id="RHEA-COMP:17340"/>
        <dbReference type="ChEBI" id="CHEBI:33019"/>
        <dbReference type="ChEBI" id="CHEBI:61560"/>
        <dbReference type="ChEBI" id="CHEBI:173112"/>
        <dbReference type="EC" id="2.7.7.7"/>
    </reaction>
</comment>
<evidence type="ECO:0000256" key="13">
    <source>
        <dbReference type="ARBA" id="ARBA00023125"/>
    </source>
</evidence>
<dbReference type="SMART" id="SM00483">
    <property type="entry name" value="POLXc"/>
    <property type="match status" value="1"/>
</dbReference>
<keyword evidence="9 20" id="KW-0227">DNA damage</keyword>
<keyword evidence="4" id="KW-0488">Methylation</keyword>
<keyword evidence="10" id="KW-0832">Ubl conjugation</keyword>
<dbReference type="InterPro" id="IPR003583">
    <property type="entry name" value="Hlx-hairpin-Hlx_DNA-bd_motif"/>
</dbReference>
<dbReference type="SMART" id="SM00278">
    <property type="entry name" value="HhH1"/>
    <property type="match status" value="2"/>
</dbReference>
<dbReference type="PANTHER" id="PTHR11276">
    <property type="entry name" value="DNA POLYMERASE TYPE-X FAMILY MEMBER"/>
    <property type="match status" value="1"/>
</dbReference>
<dbReference type="Gene3D" id="1.10.150.20">
    <property type="entry name" value="5' to 3' exonuclease, C-terminal subdomain"/>
    <property type="match status" value="1"/>
</dbReference>
<feature type="region of interest" description="Disordered" evidence="21">
    <location>
        <begin position="485"/>
        <end position="506"/>
    </location>
</feature>
<evidence type="ECO:0000256" key="9">
    <source>
        <dbReference type="ARBA" id="ARBA00022763"/>
    </source>
</evidence>
<keyword evidence="13" id="KW-0238">DNA-binding</keyword>
<evidence type="ECO:0000256" key="2">
    <source>
        <dbReference type="ARBA" id="ARBA00004496"/>
    </source>
</evidence>
<evidence type="ECO:0000256" key="14">
    <source>
        <dbReference type="ARBA" id="ARBA00023204"/>
    </source>
</evidence>
<evidence type="ECO:0000256" key="16">
    <source>
        <dbReference type="ARBA" id="ARBA00044632"/>
    </source>
</evidence>
<keyword evidence="15" id="KW-0456">Lyase</keyword>
<reference evidence="25" key="1">
    <citation type="submission" date="2024-06" db="EMBL/GenBank/DDBJ databases">
        <title>Multi-omics analyses provide insights into the biosynthesis of the anticancer antibiotic pleurotin in Hohenbuehelia grisea.</title>
        <authorList>
            <person name="Weaver J.A."/>
            <person name="Alberti F."/>
        </authorList>
    </citation>
    <scope>NUCLEOTIDE SEQUENCE [LARGE SCALE GENOMIC DNA]</scope>
    <source>
        <strain evidence="25">T-177</strain>
    </source>
</reference>
<comment type="catalytic activity">
    <reaction evidence="17">
        <text>a 5'-end 2'-deoxyribose-2'-deoxyribonucleotide-DNA = (2E,4S)-4-hydroxypenten-2-al-5-phosphate + a 5'-end 5'-phospho-2'-deoxyribonucleoside-DNA + H(+)</text>
        <dbReference type="Rhea" id="RHEA:76255"/>
        <dbReference type="Rhea" id="RHEA-COMP:13180"/>
        <dbReference type="Rhea" id="RHEA-COMP:18657"/>
        <dbReference type="ChEBI" id="CHEBI:15378"/>
        <dbReference type="ChEBI" id="CHEBI:136412"/>
        <dbReference type="ChEBI" id="CHEBI:195194"/>
        <dbReference type="ChEBI" id="CHEBI:195195"/>
    </reaction>
</comment>
<dbReference type="InterPro" id="IPR029398">
    <property type="entry name" value="PolB_thumb"/>
</dbReference>
<dbReference type="SUPFAM" id="SSF47802">
    <property type="entry name" value="DNA polymerase beta, N-terminal domain-like"/>
    <property type="match status" value="1"/>
</dbReference>
<feature type="compositionally biased region" description="Basic residues" evidence="21">
    <location>
        <begin position="285"/>
        <end position="294"/>
    </location>
</feature>
<dbReference type="EMBL" id="JASNQZ010000001">
    <property type="protein sequence ID" value="KAL0960789.1"/>
    <property type="molecule type" value="Genomic_DNA"/>
</dbReference>
<dbReference type="InterPro" id="IPR027421">
    <property type="entry name" value="DNA_pol_lamdba_lyase_dom_sf"/>
</dbReference>
<dbReference type="SUPFAM" id="SSF81585">
    <property type="entry name" value="PsbU/PolX domain-like"/>
    <property type="match status" value="1"/>
</dbReference>
<feature type="region of interest" description="Disordered" evidence="21">
    <location>
        <begin position="274"/>
        <end position="298"/>
    </location>
</feature>
<dbReference type="PRINTS" id="PR00869">
    <property type="entry name" value="DNAPOLX"/>
</dbReference>
<dbReference type="InterPro" id="IPR018944">
    <property type="entry name" value="DNA_pol_lambd_fingers_domain"/>
</dbReference>
<evidence type="ECO:0000256" key="12">
    <source>
        <dbReference type="ARBA" id="ARBA00023053"/>
    </source>
</evidence>
<evidence type="ECO:0000256" key="8">
    <source>
        <dbReference type="ARBA" id="ARBA00022705"/>
    </source>
</evidence>
<keyword evidence="20" id="KW-0539">Nucleus</keyword>
<keyword evidence="5" id="KW-0237">DNA synthesis</keyword>
<comment type="caution">
    <text evidence="24">The sequence shown here is derived from an EMBL/GenBank/DDBJ whole genome shotgun (WGS) entry which is preliminary data.</text>
</comment>
<dbReference type="InterPro" id="IPR028207">
    <property type="entry name" value="DNA_pol_B_palm_palm"/>
</dbReference>
<evidence type="ECO:0000256" key="11">
    <source>
        <dbReference type="ARBA" id="ARBA00022932"/>
    </source>
</evidence>
<keyword evidence="6 20" id="KW-0808">Transferase</keyword>
<dbReference type="Pfam" id="PF10391">
    <property type="entry name" value="DNA_pol_lambd_f"/>
    <property type="match status" value="1"/>
</dbReference>
<dbReference type="InterPro" id="IPR037160">
    <property type="entry name" value="DNA_Pol_thumb_sf"/>
</dbReference>
<sequence length="506" mass="56367">MELRESLSELVVCQVVVGRWERRVQASVCHGGRSSRVRLFAVRTYASKIKYNEESPNYAILEMLNSNMQDEVEGPSRNPYKVRAFETAIKSIAKLDYQIQSNGDAERLKGVGAGIARRINEFLLERAKSLGPESLPKAESSAAAIQRLERQRLKRRLMEIPGIGETKASRLLEAGCSSVEDLRDPRYQELLTKAQRIGADFFSHTQQPVARHEAEAVAHFIRDNISSKFEVHIVGSYRRGAKTSSDIDIILLHPSHVHVPTPSIPPSAIQTTIASTSDAETHSFAPKKKARGKASSKLAASKSPLLPDVVEPLYSRGLLAATISAGPHKWQGITLVPDSADDSNDTGEVDNRQERLRRIANREGVYRRIDLNMVPMKTRGAAFLALTGDAEFNRHARATAVRHGLHLNEYGLWRWCADSNGTPKSADKAITREEAYEALVEAELPRGHWELLRAETEEEIIRTLGMEYVEPEKRNFEYIAAREKKPVKAKATGGGRPRKNAQAESV</sequence>
<dbReference type="InterPro" id="IPR002054">
    <property type="entry name" value="DNA-dir_DNA_pol_X"/>
</dbReference>
<dbReference type="Gene3D" id="3.30.460.10">
    <property type="entry name" value="Beta Polymerase, domain 2"/>
    <property type="match status" value="1"/>
</dbReference>
<keyword evidence="7 20" id="KW-0548">Nucleotidyltransferase</keyword>
<name>A0ABR3JYU8_9AGAR</name>
<dbReference type="EC" id="2.7.7.7" evidence="20"/>
<dbReference type="Proteomes" id="UP001556367">
    <property type="component" value="Unassembled WGS sequence"/>
</dbReference>
<evidence type="ECO:0000256" key="10">
    <source>
        <dbReference type="ARBA" id="ARBA00022843"/>
    </source>
</evidence>
<comment type="subcellular location">
    <subcellularLocation>
        <location evidence="2">Cytoplasm</location>
    </subcellularLocation>
    <subcellularLocation>
        <location evidence="20">Nucleus</location>
    </subcellularLocation>
</comment>
<protein>
    <recommendedName>
        <fullName evidence="20">DNA polymerase</fullName>
        <ecNumber evidence="20">2.7.7.7</ecNumber>
    </recommendedName>
</protein>
<keyword evidence="11 20" id="KW-0239">DNA-directed DNA polymerase</keyword>
<dbReference type="InterPro" id="IPR010996">
    <property type="entry name" value="HHH_MUS81"/>
</dbReference>
<evidence type="ECO:0000256" key="15">
    <source>
        <dbReference type="ARBA" id="ARBA00023239"/>
    </source>
</evidence>
<dbReference type="PANTHER" id="PTHR11276:SF28">
    <property type="entry name" value="DNA POLYMERASE LAMBDA"/>
    <property type="match status" value="1"/>
</dbReference>
<keyword evidence="25" id="KW-1185">Reference proteome</keyword>
<evidence type="ECO:0000256" key="4">
    <source>
        <dbReference type="ARBA" id="ARBA00022481"/>
    </source>
</evidence>
<dbReference type="Gene3D" id="3.30.210.10">
    <property type="entry name" value="DNA polymerase, thumb domain"/>
    <property type="match status" value="1"/>
</dbReference>
<dbReference type="Pfam" id="PF14792">
    <property type="entry name" value="DNA_pol_B_palm"/>
    <property type="match status" value="1"/>
</dbReference>
<dbReference type="PRINTS" id="PR00870">
    <property type="entry name" value="DNAPOLXBETA"/>
</dbReference>
<dbReference type="PROSITE" id="PS00522">
    <property type="entry name" value="DNA_POLYMERASE_X"/>
    <property type="match status" value="1"/>
</dbReference>
<dbReference type="Pfam" id="PF14791">
    <property type="entry name" value="DNA_pol_B_thumb"/>
    <property type="match status" value="1"/>
</dbReference>
<evidence type="ECO:0000313" key="24">
    <source>
        <dbReference type="EMBL" id="KAL0960789.1"/>
    </source>
</evidence>
<evidence type="ECO:0000256" key="21">
    <source>
        <dbReference type="SAM" id="MobiDB-lite"/>
    </source>
</evidence>
<evidence type="ECO:0000256" key="3">
    <source>
        <dbReference type="ARBA" id="ARBA00008323"/>
    </source>
</evidence>
<dbReference type="Pfam" id="PF14716">
    <property type="entry name" value="HHH_8"/>
    <property type="match status" value="1"/>
</dbReference>
<evidence type="ECO:0000259" key="22">
    <source>
        <dbReference type="SMART" id="SM00278"/>
    </source>
</evidence>
<evidence type="ECO:0000256" key="18">
    <source>
        <dbReference type="ARBA" id="ARBA00045548"/>
    </source>
</evidence>
<feature type="domain" description="Helix-hairpin-helix DNA-binding motif class 1" evidence="22">
    <location>
        <begin position="103"/>
        <end position="122"/>
    </location>
</feature>
<dbReference type="Gene3D" id="1.10.150.110">
    <property type="entry name" value="DNA polymerase beta, N-terminal domain-like"/>
    <property type="match status" value="1"/>
</dbReference>
<evidence type="ECO:0000256" key="5">
    <source>
        <dbReference type="ARBA" id="ARBA00022634"/>
    </source>
</evidence>
<evidence type="ECO:0000259" key="23">
    <source>
        <dbReference type="SMART" id="SM00483"/>
    </source>
</evidence>
<feature type="domain" description="DNA-directed DNA polymerase X" evidence="23">
    <location>
        <begin position="55"/>
        <end position="475"/>
    </location>
</feature>
<organism evidence="24 25">
    <name type="scientific">Hohenbuehelia grisea</name>
    <dbReference type="NCBI Taxonomy" id="104357"/>
    <lineage>
        <taxon>Eukaryota</taxon>
        <taxon>Fungi</taxon>
        <taxon>Dikarya</taxon>
        <taxon>Basidiomycota</taxon>
        <taxon>Agaricomycotina</taxon>
        <taxon>Agaricomycetes</taxon>
        <taxon>Agaricomycetidae</taxon>
        <taxon>Agaricales</taxon>
        <taxon>Pleurotineae</taxon>
        <taxon>Pleurotaceae</taxon>
        <taxon>Hohenbuehelia</taxon>
    </lineage>
</organism>
<keyword evidence="12" id="KW-0915">Sodium</keyword>
<feature type="domain" description="Helix-hairpin-helix DNA-binding motif class 1" evidence="22">
    <location>
        <begin position="155"/>
        <end position="174"/>
    </location>
</feature>
<dbReference type="InterPro" id="IPR022312">
    <property type="entry name" value="DNA_pol_X"/>
</dbReference>
<evidence type="ECO:0000256" key="6">
    <source>
        <dbReference type="ARBA" id="ARBA00022679"/>
    </source>
</evidence>
<dbReference type="InterPro" id="IPR019843">
    <property type="entry name" value="DNA_pol-X_BS"/>
</dbReference>
<comment type="catalytic activity">
    <reaction evidence="16">
        <text>2'-deoxyribonucleotide-(2'-deoxyribose 5'-phosphate)-2'-deoxyribonucleotide-DNA = a 3'-end 2'-deoxyribonucleotide-(2,3-dehydro-2,3-deoxyribose 5'-phosphate)-DNA + a 5'-end 5'-phospho-2'-deoxyribonucleoside-DNA + H(+)</text>
        <dbReference type="Rhea" id="RHEA:66592"/>
        <dbReference type="Rhea" id="RHEA-COMP:13180"/>
        <dbReference type="Rhea" id="RHEA-COMP:16897"/>
        <dbReference type="Rhea" id="RHEA-COMP:17067"/>
        <dbReference type="ChEBI" id="CHEBI:15378"/>
        <dbReference type="ChEBI" id="CHEBI:136412"/>
        <dbReference type="ChEBI" id="CHEBI:157695"/>
        <dbReference type="ChEBI" id="CHEBI:167181"/>
        <dbReference type="EC" id="4.2.99.18"/>
    </reaction>
</comment>
<evidence type="ECO:0000256" key="7">
    <source>
        <dbReference type="ARBA" id="ARBA00022695"/>
    </source>
</evidence>
<dbReference type="SUPFAM" id="SSF81301">
    <property type="entry name" value="Nucleotidyltransferase"/>
    <property type="match status" value="1"/>
</dbReference>
<keyword evidence="14 20" id="KW-0234">DNA repair</keyword>
<proteinExistence type="inferred from homology"/>
<keyword evidence="8" id="KW-0235">DNA replication</keyword>
<comment type="function">
    <text evidence="20">DNA polymerase that functions in several pathways of DNA repair. Involved in base excision repair (BER) responsible for repair of lesions that give rise to abasic (AP) sites in DNA. Also contributes to DNA double-strand break repair by non-homologous end joining and homologous recombination. Has both template-dependent and template-independent (terminal transferase) DNA polymerase activities. Has also a 5'-deoxyribose-5-phosphate lyase (dRP lyase) activity.</text>
</comment>
<evidence type="ECO:0000256" key="17">
    <source>
        <dbReference type="ARBA" id="ARBA00044678"/>
    </source>
</evidence>
<evidence type="ECO:0000256" key="19">
    <source>
        <dbReference type="ARBA" id="ARBA00049244"/>
    </source>
</evidence>
<dbReference type="InterPro" id="IPR043519">
    <property type="entry name" value="NT_sf"/>
</dbReference>
<comment type="similarity">
    <text evidence="3 20">Belongs to the DNA polymerase type-X family.</text>
</comment>
<evidence type="ECO:0000256" key="20">
    <source>
        <dbReference type="RuleBase" id="RU366014"/>
    </source>
</evidence>